<dbReference type="Proteomes" id="UP000735302">
    <property type="component" value="Unassembled WGS sequence"/>
</dbReference>
<sequence length="99" mass="11024">MIKTQVARSGHVINSTSLLVVGVTGARYRKSVGDEWVRYWVGTQEKRHSPALLKLLYLVAWTQAELTPSSSLGALRSAARQCKARHPHREINPSVEKST</sequence>
<evidence type="ECO:0000313" key="1">
    <source>
        <dbReference type="EMBL" id="GFN75685.1"/>
    </source>
</evidence>
<comment type="caution">
    <text evidence="1">The sequence shown here is derived from an EMBL/GenBank/DDBJ whole genome shotgun (WGS) entry which is preliminary data.</text>
</comment>
<reference evidence="1 2" key="1">
    <citation type="journal article" date="2021" name="Elife">
        <title>Chloroplast acquisition without the gene transfer in kleptoplastic sea slugs, Plakobranchus ocellatus.</title>
        <authorList>
            <person name="Maeda T."/>
            <person name="Takahashi S."/>
            <person name="Yoshida T."/>
            <person name="Shimamura S."/>
            <person name="Takaki Y."/>
            <person name="Nagai Y."/>
            <person name="Toyoda A."/>
            <person name="Suzuki Y."/>
            <person name="Arimoto A."/>
            <person name="Ishii H."/>
            <person name="Satoh N."/>
            <person name="Nishiyama T."/>
            <person name="Hasebe M."/>
            <person name="Maruyama T."/>
            <person name="Minagawa J."/>
            <person name="Obokata J."/>
            <person name="Shigenobu S."/>
        </authorList>
    </citation>
    <scope>NUCLEOTIDE SEQUENCE [LARGE SCALE GENOMIC DNA]</scope>
</reference>
<protein>
    <submittedName>
        <fullName evidence="1">Uncharacterized protein</fullName>
    </submittedName>
</protein>
<name>A0AAV3Y051_9GAST</name>
<dbReference type="EMBL" id="BLXT01000290">
    <property type="protein sequence ID" value="GFN75685.1"/>
    <property type="molecule type" value="Genomic_DNA"/>
</dbReference>
<organism evidence="1 2">
    <name type="scientific">Plakobranchus ocellatus</name>
    <dbReference type="NCBI Taxonomy" id="259542"/>
    <lineage>
        <taxon>Eukaryota</taxon>
        <taxon>Metazoa</taxon>
        <taxon>Spiralia</taxon>
        <taxon>Lophotrochozoa</taxon>
        <taxon>Mollusca</taxon>
        <taxon>Gastropoda</taxon>
        <taxon>Heterobranchia</taxon>
        <taxon>Euthyneura</taxon>
        <taxon>Panpulmonata</taxon>
        <taxon>Sacoglossa</taxon>
        <taxon>Placobranchoidea</taxon>
        <taxon>Plakobranchidae</taxon>
        <taxon>Plakobranchus</taxon>
    </lineage>
</organism>
<accession>A0AAV3Y051</accession>
<dbReference type="AlphaFoldDB" id="A0AAV3Y051"/>
<evidence type="ECO:0000313" key="2">
    <source>
        <dbReference type="Proteomes" id="UP000735302"/>
    </source>
</evidence>
<gene>
    <name evidence="1" type="ORF">PoB_000219100</name>
</gene>
<proteinExistence type="predicted"/>
<keyword evidence="2" id="KW-1185">Reference proteome</keyword>